<feature type="domain" description="GH64" evidence="4">
    <location>
        <begin position="34"/>
        <end position="380"/>
    </location>
</feature>
<dbReference type="SUPFAM" id="SSF49785">
    <property type="entry name" value="Galactose-binding domain-like"/>
    <property type="match status" value="1"/>
</dbReference>
<feature type="signal peptide" evidence="2">
    <location>
        <begin position="1"/>
        <end position="33"/>
    </location>
</feature>
<dbReference type="InterPro" id="IPR006311">
    <property type="entry name" value="TAT_signal"/>
</dbReference>
<dbReference type="PROSITE" id="PS52006">
    <property type="entry name" value="GH64"/>
    <property type="match status" value="1"/>
</dbReference>
<gene>
    <name evidence="5" type="ORF">J2S43_004362</name>
</gene>
<evidence type="ECO:0000259" key="4">
    <source>
        <dbReference type="PROSITE" id="PS52006"/>
    </source>
</evidence>
<dbReference type="InterPro" id="IPR032477">
    <property type="entry name" value="Glyco_hydro_64"/>
</dbReference>
<dbReference type="Gene3D" id="2.60.120.260">
    <property type="entry name" value="Galactose-binding domain-like"/>
    <property type="match status" value="1"/>
</dbReference>
<dbReference type="RefSeq" id="WP_306831979.1">
    <property type="nucleotide sequence ID" value="NZ_JAUSRA010000001.1"/>
</dbReference>
<dbReference type="PROSITE" id="PS51318">
    <property type="entry name" value="TAT"/>
    <property type="match status" value="1"/>
</dbReference>
<dbReference type="InterPro" id="IPR042517">
    <property type="entry name" value="Glyco_hydro_64_N_2"/>
</dbReference>
<dbReference type="Pfam" id="PF03422">
    <property type="entry name" value="CBM_6"/>
    <property type="match status" value="1"/>
</dbReference>
<proteinExistence type="predicted"/>
<evidence type="ECO:0000256" key="2">
    <source>
        <dbReference type="SAM" id="SignalP"/>
    </source>
</evidence>
<dbReference type="Gene3D" id="3.30.920.50">
    <property type="entry name" value="Beta-1,3-glucanase, C-terminal domain"/>
    <property type="match status" value="1"/>
</dbReference>
<feature type="domain" description="CBM6" evidence="3">
    <location>
        <begin position="425"/>
        <end position="550"/>
    </location>
</feature>
<dbReference type="Pfam" id="PF16483">
    <property type="entry name" value="Glyco_hydro_64"/>
    <property type="match status" value="1"/>
</dbReference>
<dbReference type="PANTHER" id="PTHR38165">
    <property type="match status" value="1"/>
</dbReference>
<dbReference type="EMBL" id="JAUSRA010000001">
    <property type="protein sequence ID" value="MDP9795850.1"/>
    <property type="molecule type" value="Genomic_DNA"/>
</dbReference>
<dbReference type="InterPro" id="IPR037398">
    <property type="entry name" value="Glyco_hydro_64_fam"/>
</dbReference>
<accession>A0ABT9MWN3</accession>
<evidence type="ECO:0000259" key="3">
    <source>
        <dbReference type="PROSITE" id="PS51175"/>
    </source>
</evidence>
<evidence type="ECO:0000313" key="6">
    <source>
        <dbReference type="Proteomes" id="UP001240984"/>
    </source>
</evidence>
<dbReference type="PROSITE" id="PS51175">
    <property type="entry name" value="CBM6"/>
    <property type="match status" value="1"/>
</dbReference>
<sequence>MASRRKFLGLAAIGAVAVGAPLVATAINSRAFAADGLPMTIVNSSGRFGNGEIFVYIVGTELATGRQGYVKQSGVFTPCSPSDNLADGFADLAVTLNATGTTTINLPKMSGRVYFAIKDKLKFKVVTDGAGNSALQYPAGWVANDPSYTVLHDCVEFTHSDAGMFCNSTMVDMFSIPLGIKLTGSKEQVTGVLKPGGRDAIFAAARALPDFRRLVVGDDLRVVAPGHGIGAGLFSASYFDSAIDEVWAKYTTTDLRATTNAGTFTGRVTGGMLTFDKGVKAFAKPTTKDVLFCDGALAAPNDGITGPVAAILGAGFNRSTLISQPNQPSTDPSTFYRAPISNHYSRIIHEQTVDGKAYGFAFDDVVDFASYIQDTAPRAWEVTIEPFGSSNPNPGPSASAVATATATATASAVATAPTGTRNAFAALEAETADAQAGTQVEGGSVAYVANGDWLRFDNVAFGNDPVRQFTVRAASGAPTGVSGLIEVRLDSRSAAPVGTVAVGNTGGWSSWRSVAGALGGNGITGTHTVFLTFASGQPADFVNVDWLQFAR</sequence>
<dbReference type="InterPro" id="IPR005084">
    <property type="entry name" value="CBM6"/>
</dbReference>
<reference evidence="5 6" key="1">
    <citation type="submission" date="2023-07" db="EMBL/GenBank/DDBJ databases">
        <title>Sequencing the genomes of 1000 actinobacteria strains.</title>
        <authorList>
            <person name="Klenk H.-P."/>
        </authorList>
    </citation>
    <scope>NUCLEOTIDE SEQUENCE [LARGE SCALE GENOMIC DNA]</scope>
    <source>
        <strain evidence="5 6">DSM 44710</strain>
    </source>
</reference>
<dbReference type="InterPro" id="IPR006584">
    <property type="entry name" value="Cellulose-bd_IV"/>
</dbReference>
<dbReference type="Gene3D" id="2.60.110.10">
    <property type="entry name" value="Thaumatin"/>
    <property type="match status" value="1"/>
</dbReference>
<name>A0ABT9MWN3_9ACTN</name>
<dbReference type="InterPro" id="IPR008979">
    <property type="entry name" value="Galactose-bd-like_sf"/>
</dbReference>
<dbReference type="InterPro" id="IPR037176">
    <property type="entry name" value="Osmotin/thaumatin-like_sf"/>
</dbReference>
<organism evidence="5 6">
    <name type="scientific">Catenuloplanes nepalensis</name>
    <dbReference type="NCBI Taxonomy" id="587533"/>
    <lineage>
        <taxon>Bacteria</taxon>
        <taxon>Bacillati</taxon>
        <taxon>Actinomycetota</taxon>
        <taxon>Actinomycetes</taxon>
        <taxon>Micromonosporales</taxon>
        <taxon>Micromonosporaceae</taxon>
        <taxon>Catenuloplanes</taxon>
    </lineage>
</organism>
<feature type="chain" id="PRO_5047414163" evidence="2">
    <location>
        <begin position="34"/>
        <end position="551"/>
    </location>
</feature>
<dbReference type="PANTHER" id="PTHR38165:SF1">
    <property type="entry name" value="GLUCANASE B"/>
    <property type="match status" value="1"/>
</dbReference>
<protein>
    <submittedName>
        <fullName evidence="5">Uncharacterized protein</fullName>
    </submittedName>
</protein>
<evidence type="ECO:0000256" key="1">
    <source>
        <dbReference type="ARBA" id="ARBA00022729"/>
    </source>
</evidence>
<keyword evidence="6" id="KW-1185">Reference proteome</keyword>
<comment type="caution">
    <text evidence="5">The sequence shown here is derived from an EMBL/GenBank/DDBJ whole genome shotgun (WGS) entry which is preliminary data.</text>
</comment>
<dbReference type="Proteomes" id="UP001240984">
    <property type="component" value="Unassembled WGS sequence"/>
</dbReference>
<evidence type="ECO:0000313" key="5">
    <source>
        <dbReference type="EMBL" id="MDP9795850.1"/>
    </source>
</evidence>
<dbReference type="SMART" id="SM00606">
    <property type="entry name" value="CBD_IV"/>
    <property type="match status" value="1"/>
</dbReference>
<keyword evidence="1 2" id="KW-0732">Signal</keyword>
<dbReference type="CDD" id="cd04084">
    <property type="entry name" value="CBM6_xylanase-like"/>
    <property type="match status" value="1"/>
</dbReference>